<dbReference type="NCBIfam" id="NF008168">
    <property type="entry name" value="PRK10917.2-2"/>
    <property type="match status" value="1"/>
</dbReference>
<proteinExistence type="predicted"/>
<name>A0A1C3N489_9ACTN</name>
<dbReference type="Pfam" id="PF00271">
    <property type="entry name" value="Helicase_C"/>
    <property type="match status" value="1"/>
</dbReference>
<dbReference type="SMART" id="SM00490">
    <property type="entry name" value="HELICc"/>
    <property type="match status" value="1"/>
</dbReference>
<dbReference type="InterPro" id="IPR011545">
    <property type="entry name" value="DEAD/DEAH_box_helicase_dom"/>
</dbReference>
<dbReference type="InterPro" id="IPR047112">
    <property type="entry name" value="RecG/Mfd"/>
</dbReference>
<evidence type="ECO:0000256" key="3">
    <source>
        <dbReference type="ARBA" id="ARBA00022801"/>
    </source>
</evidence>
<keyword evidence="5" id="KW-0067">ATP-binding</keyword>
<dbReference type="PROSITE" id="PS51192">
    <property type="entry name" value="HELICASE_ATP_BIND_1"/>
    <property type="match status" value="1"/>
</dbReference>
<evidence type="ECO:0000256" key="2">
    <source>
        <dbReference type="ARBA" id="ARBA00022763"/>
    </source>
</evidence>
<dbReference type="GO" id="GO:0003677">
    <property type="term" value="F:DNA binding"/>
    <property type="evidence" value="ECO:0007669"/>
    <property type="project" value="UniProtKB-KW"/>
</dbReference>
<dbReference type="NCBIfam" id="NF008167">
    <property type="entry name" value="PRK10917.2-1"/>
    <property type="match status" value="1"/>
</dbReference>
<dbReference type="SUPFAM" id="SSF52540">
    <property type="entry name" value="P-loop containing nucleoside triphosphate hydrolases"/>
    <property type="match status" value="2"/>
</dbReference>
<dbReference type="STRING" id="307121.GA0070620_2908"/>
<dbReference type="PANTHER" id="PTHR47964:SF1">
    <property type="entry name" value="ATP-DEPENDENT DNA HELICASE HOMOLOG RECG, CHLOROPLASTIC"/>
    <property type="match status" value="1"/>
</dbReference>
<organism evidence="12 13">
    <name type="scientific">Micromonospora krabiensis</name>
    <dbReference type="NCBI Taxonomy" id="307121"/>
    <lineage>
        <taxon>Bacteria</taxon>
        <taxon>Bacillati</taxon>
        <taxon>Actinomycetota</taxon>
        <taxon>Actinomycetes</taxon>
        <taxon>Micromonosporales</taxon>
        <taxon>Micromonosporaceae</taxon>
        <taxon>Micromonospora</taxon>
    </lineage>
</organism>
<dbReference type="PANTHER" id="PTHR47964">
    <property type="entry name" value="ATP-DEPENDENT DNA HELICASE HOMOLOG RECG, CHLOROPLASTIC"/>
    <property type="match status" value="1"/>
</dbReference>
<evidence type="ECO:0000256" key="8">
    <source>
        <dbReference type="ARBA" id="ARBA00049819"/>
    </source>
</evidence>
<dbReference type="EMBL" id="LT598496">
    <property type="protein sequence ID" value="SBV27394.1"/>
    <property type="molecule type" value="Genomic_DNA"/>
</dbReference>
<keyword evidence="3" id="KW-0378">Hydrolase</keyword>
<evidence type="ECO:0000256" key="6">
    <source>
        <dbReference type="ARBA" id="ARBA00023125"/>
    </source>
</evidence>
<evidence type="ECO:0000313" key="12">
    <source>
        <dbReference type="EMBL" id="SBV27394.1"/>
    </source>
</evidence>
<feature type="domain" description="Helicase ATP-binding" evidence="10">
    <location>
        <begin position="297"/>
        <end position="470"/>
    </location>
</feature>
<keyword evidence="6" id="KW-0238">DNA-binding</keyword>
<dbReference type="InterPro" id="IPR033454">
    <property type="entry name" value="RecG_wedge"/>
</dbReference>
<dbReference type="GO" id="GO:0003678">
    <property type="term" value="F:DNA helicase activity"/>
    <property type="evidence" value="ECO:0007669"/>
    <property type="project" value="TreeGrafter"/>
</dbReference>
<dbReference type="InterPro" id="IPR001650">
    <property type="entry name" value="Helicase_C-like"/>
</dbReference>
<gene>
    <name evidence="12" type="ORF">GA0070620_2908</name>
</gene>
<evidence type="ECO:0000313" key="13">
    <source>
        <dbReference type="Proteomes" id="UP000199393"/>
    </source>
</evidence>
<evidence type="ECO:0000259" key="10">
    <source>
        <dbReference type="PROSITE" id="PS51192"/>
    </source>
</evidence>
<dbReference type="GO" id="GO:0016787">
    <property type="term" value="F:hydrolase activity"/>
    <property type="evidence" value="ECO:0007669"/>
    <property type="project" value="UniProtKB-KW"/>
</dbReference>
<dbReference type="Proteomes" id="UP000199393">
    <property type="component" value="Chromosome I"/>
</dbReference>
<dbReference type="Pfam" id="PF19833">
    <property type="entry name" value="RecG_dom3_C"/>
    <property type="match status" value="1"/>
</dbReference>
<dbReference type="InterPro" id="IPR014001">
    <property type="entry name" value="Helicase_ATP-bd"/>
</dbReference>
<dbReference type="Gene3D" id="2.40.50.140">
    <property type="entry name" value="Nucleic acid-binding proteins"/>
    <property type="match status" value="1"/>
</dbReference>
<dbReference type="SMART" id="SM00487">
    <property type="entry name" value="DEXDc"/>
    <property type="match status" value="1"/>
</dbReference>
<accession>A0A1C3N489</accession>
<dbReference type="RefSeq" id="WP_091591103.1">
    <property type="nucleotide sequence ID" value="NZ_JBHRWG010000005.1"/>
</dbReference>
<dbReference type="GO" id="GO:0006281">
    <property type="term" value="P:DNA repair"/>
    <property type="evidence" value="ECO:0007669"/>
    <property type="project" value="UniProtKB-KW"/>
</dbReference>
<dbReference type="CDD" id="cd17992">
    <property type="entry name" value="DEXHc_RecG"/>
    <property type="match status" value="1"/>
</dbReference>
<evidence type="ECO:0000256" key="5">
    <source>
        <dbReference type="ARBA" id="ARBA00022840"/>
    </source>
</evidence>
<evidence type="ECO:0000256" key="4">
    <source>
        <dbReference type="ARBA" id="ARBA00022806"/>
    </source>
</evidence>
<reference evidence="13" key="1">
    <citation type="submission" date="2016-06" db="EMBL/GenBank/DDBJ databases">
        <authorList>
            <person name="Varghese N."/>
            <person name="Submissions Spin"/>
        </authorList>
    </citation>
    <scope>NUCLEOTIDE SEQUENCE [LARGE SCALE GENOMIC DNA]</scope>
    <source>
        <strain evidence="13">DSM 45344</strain>
    </source>
</reference>
<feature type="domain" description="Helicase C-terminal" evidence="11">
    <location>
        <begin position="493"/>
        <end position="667"/>
    </location>
</feature>
<protein>
    <recommendedName>
        <fullName evidence="8">Probable DNA 3'-5' helicase RecG</fullName>
    </recommendedName>
</protein>
<evidence type="ECO:0000256" key="7">
    <source>
        <dbReference type="ARBA" id="ARBA00023204"/>
    </source>
</evidence>
<keyword evidence="1" id="KW-0547">Nucleotide-binding</keyword>
<evidence type="ECO:0000256" key="1">
    <source>
        <dbReference type="ARBA" id="ARBA00022741"/>
    </source>
</evidence>
<dbReference type="AlphaFoldDB" id="A0A1C3N489"/>
<dbReference type="SUPFAM" id="SSF50249">
    <property type="entry name" value="Nucleic acid-binding proteins"/>
    <property type="match status" value="1"/>
</dbReference>
<dbReference type="Pfam" id="PF17191">
    <property type="entry name" value="RecG_wedge"/>
    <property type="match status" value="1"/>
</dbReference>
<keyword evidence="13" id="KW-1185">Reference proteome</keyword>
<feature type="region of interest" description="Disordered" evidence="9">
    <location>
        <begin position="518"/>
        <end position="538"/>
    </location>
</feature>
<dbReference type="InterPro" id="IPR027417">
    <property type="entry name" value="P-loop_NTPase"/>
</dbReference>
<evidence type="ECO:0000259" key="11">
    <source>
        <dbReference type="PROSITE" id="PS51194"/>
    </source>
</evidence>
<keyword evidence="7" id="KW-0234">DNA repair</keyword>
<keyword evidence="2" id="KW-0227">DNA damage</keyword>
<dbReference type="OrthoDB" id="9804325at2"/>
<dbReference type="GO" id="GO:0005524">
    <property type="term" value="F:ATP binding"/>
    <property type="evidence" value="ECO:0007669"/>
    <property type="project" value="UniProtKB-KW"/>
</dbReference>
<dbReference type="PATRIC" id="fig|307121.4.peg.2977"/>
<keyword evidence="4 12" id="KW-0347">Helicase</keyword>
<dbReference type="PROSITE" id="PS51194">
    <property type="entry name" value="HELICASE_CTER"/>
    <property type="match status" value="1"/>
</dbReference>
<dbReference type="InterPro" id="IPR045562">
    <property type="entry name" value="RecG_dom3_C"/>
</dbReference>
<evidence type="ECO:0000256" key="9">
    <source>
        <dbReference type="SAM" id="MobiDB-lite"/>
    </source>
</evidence>
<dbReference type="InterPro" id="IPR012340">
    <property type="entry name" value="NA-bd_OB-fold"/>
</dbReference>
<dbReference type="Pfam" id="PF00270">
    <property type="entry name" value="DEAD"/>
    <property type="match status" value="1"/>
</dbReference>
<dbReference type="CDD" id="cd04488">
    <property type="entry name" value="RecG_wedge_OBF"/>
    <property type="match status" value="1"/>
</dbReference>
<dbReference type="Gene3D" id="3.40.50.300">
    <property type="entry name" value="P-loop containing nucleotide triphosphate hydrolases"/>
    <property type="match status" value="2"/>
</dbReference>
<sequence>MSEPNAGGGDTGATVDTPLKKLVGEKTAKALAAHLGLHTAGDLIYHFPRRYDERGEHTDIRSLDVGEQVTVLAQVQRTAVRPMRQRRGNLLEVTVGDGSGGVLTLTFFGNQAWRERELRPGRWGLFAGKVTEFRGKRQLNGPEYVLLGEGGEGEAAANEEVEEFAGALIPVYPAAAAVPTWVIARCVRVVLDTVTPPEDPLPVTVRANRNLVGLGPALREIHRPSSKEDLYRARRRLKWDEAFAVQLTLVQRKHRAADWPARPRPERPGGLLDAFDARLPYELTPGQRDVGREIAADLATPHPMHRLLQGEVGSGKTVVALRAMLQVVDAGGQAALLAPTEVLAAQHHRGMLDLLGPLARAGELDAAEHATRVELVTGSLGAAARRRALAEVAQGRAGIVLGTHALLYEGVDFADLGLVVVDEQHRFGVEQRDALRAKADQPPHVLVMTATPIPRTVAMTVYGDLEISTLSQLPRGRSPIASHVVPAAEKPAFLDRAWRRLREEVAAGHQAYVVCPRIGEGPASEEEPPREDDNGRRPPLAVTEVAPLLAEGPLHGLRIGVLHGRLPADEKDAVMRSFAAGQLDVLVATTVVEVGVDVPNATVMIVLDADRFGVSQLHQLRGRVGRGSAPGLCLLVSEAAEGSPARERLDAVASTTDGFKLAELDLEQRREGDVLGATQSGRRSHLRLLSLLRDTDLIRDARAEAITIVEEDPELVRHPALAASVAALVDEERAEYLEKG</sequence>